<dbReference type="InterPro" id="IPR001647">
    <property type="entry name" value="HTH_TetR"/>
</dbReference>
<keyword evidence="1" id="KW-0805">Transcription regulation</keyword>
<evidence type="ECO:0000313" key="6">
    <source>
        <dbReference type="EMBL" id="RKQ35414.1"/>
    </source>
</evidence>
<dbReference type="GO" id="GO:0000976">
    <property type="term" value="F:transcription cis-regulatory region binding"/>
    <property type="evidence" value="ECO:0007669"/>
    <property type="project" value="TreeGrafter"/>
</dbReference>
<reference evidence="6 7" key="1">
    <citation type="submission" date="2018-10" db="EMBL/GenBank/DDBJ databases">
        <title>Kocuria tytouropygialis sp. nov., isolated from the uropygial gland of an American barn owl (Tyto furcata).</title>
        <authorList>
            <person name="Braun M.S."/>
            <person name="Wang E."/>
            <person name="Zimmermann S."/>
            <person name="Wagner H."/>
            <person name="Wink M."/>
        </authorList>
    </citation>
    <scope>NUCLEOTIDE SEQUENCE [LARGE SCALE GENOMIC DNA]</scope>
    <source>
        <strain evidence="6 7">442</strain>
    </source>
</reference>
<dbReference type="AlphaFoldDB" id="A0A495A6R1"/>
<sequence>MRVPTRQPRGAARRAEILAAAGELLARSGTAAVTHRQVAERAGVSHGSIRYYFDSRDALLMACLQEIEAERSAEAERALAEAAAEADAPSAEDTARRLIRCLSGASLSDSALRGGLCWLVDTTRESGDLSAELSRERRVLERQAEEILRVSGFPQAPADLAVALGEGIMLKILVEGRTHIAAGATEALGRFLRQYRE</sequence>
<keyword evidence="3" id="KW-0804">Transcription</keyword>
<feature type="DNA-binding region" description="H-T-H motif" evidence="4">
    <location>
        <begin position="34"/>
        <end position="53"/>
    </location>
</feature>
<name>A0A495A6R1_9MICC</name>
<evidence type="ECO:0000259" key="5">
    <source>
        <dbReference type="PROSITE" id="PS50977"/>
    </source>
</evidence>
<dbReference type="Gene3D" id="1.10.357.10">
    <property type="entry name" value="Tetracycline Repressor, domain 2"/>
    <property type="match status" value="1"/>
</dbReference>
<proteinExistence type="predicted"/>
<evidence type="ECO:0000256" key="1">
    <source>
        <dbReference type="ARBA" id="ARBA00023015"/>
    </source>
</evidence>
<dbReference type="OrthoDB" id="6929199at2"/>
<feature type="domain" description="HTH tetR-type" evidence="5">
    <location>
        <begin position="11"/>
        <end position="71"/>
    </location>
</feature>
<evidence type="ECO:0000256" key="2">
    <source>
        <dbReference type="ARBA" id="ARBA00023125"/>
    </source>
</evidence>
<dbReference type="Proteomes" id="UP000249516">
    <property type="component" value="Unassembled WGS sequence"/>
</dbReference>
<dbReference type="Pfam" id="PF00440">
    <property type="entry name" value="TetR_N"/>
    <property type="match status" value="1"/>
</dbReference>
<accession>A0A495A6R1</accession>
<dbReference type="RefSeq" id="WP_121030849.1">
    <property type="nucleotide sequence ID" value="NZ_PNJG02000002.1"/>
</dbReference>
<dbReference type="PANTHER" id="PTHR30055:SF234">
    <property type="entry name" value="HTH-TYPE TRANSCRIPTIONAL REGULATOR BETI"/>
    <property type="match status" value="1"/>
</dbReference>
<dbReference type="PROSITE" id="PS50977">
    <property type="entry name" value="HTH_TETR_2"/>
    <property type="match status" value="1"/>
</dbReference>
<dbReference type="PRINTS" id="PR00455">
    <property type="entry name" value="HTHTETR"/>
</dbReference>
<dbReference type="EMBL" id="PNJG02000002">
    <property type="protein sequence ID" value="RKQ35414.1"/>
    <property type="molecule type" value="Genomic_DNA"/>
</dbReference>
<dbReference type="GO" id="GO:0003700">
    <property type="term" value="F:DNA-binding transcription factor activity"/>
    <property type="evidence" value="ECO:0007669"/>
    <property type="project" value="TreeGrafter"/>
</dbReference>
<dbReference type="InterPro" id="IPR050109">
    <property type="entry name" value="HTH-type_TetR-like_transc_reg"/>
</dbReference>
<dbReference type="InterPro" id="IPR009057">
    <property type="entry name" value="Homeodomain-like_sf"/>
</dbReference>
<organism evidence="6 7">
    <name type="scientific">Kocuria tytonis</name>
    <dbReference type="NCBI Taxonomy" id="2054280"/>
    <lineage>
        <taxon>Bacteria</taxon>
        <taxon>Bacillati</taxon>
        <taxon>Actinomycetota</taxon>
        <taxon>Actinomycetes</taxon>
        <taxon>Micrococcales</taxon>
        <taxon>Micrococcaceae</taxon>
        <taxon>Kocuria</taxon>
    </lineage>
</organism>
<gene>
    <name evidence="6" type="ORF">C1C97_006990</name>
</gene>
<evidence type="ECO:0000313" key="7">
    <source>
        <dbReference type="Proteomes" id="UP000249516"/>
    </source>
</evidence>
<keyword evidence="2 4" id="KW-0238">DNA-binding</keyword>
<comment type="caution">
    <text evidence="6">The sequence shown here is derived from an EMBL/GenBank/DDBJ whole genome shotgun (WGS) entry which is preliminary data.</text>
</comment>
<evidence type="ECO:0000256" key="4">
    <source>
        <dbReference type="PROSITE-ProRule" id="PRU00335"/>
    </source>
</evidence>
<dbReference type="PANTHER" id="PTHR30055">
    <property type="entry name" value="HTH-TYPE TRANSCRIPTIONAL REGULATOR RUTR"/>
    <property type="match status" value="1"/>
</dbReference>
<dbReference type="SUPFAM" id="SSF46689">
    <property type="entry name" value="Homeodomain-like"/>
    <property type="match status" value="1"/>
</dbReference>
<evidence type="ECO:0000256" key="3">
    <source>
        <dbReference type="ARBA" id="ARBA00023163"/>
    </source>
</evidence>
<keyword evidence="7" id="KW-1185">Reference proteome</keyword>
<protein>
    <submittedName>
        <fullName evidence="6">TetR/AcrR family transcriptional regulator</fullName>
    </submittedName>
</protein>